<dbReference type="Gene3D" id="1.25.40.20">
    <property type="entry name" value="Ankyrin repeat-containing domain"/>
    <property type="match status" value="3"/>
</dbReference>
<evidence type="ECO:0000256" key="1">
    <source>
        <dbReference type="ARBA" id="ARBA00022737"/>
    </source>
</evidence>
<feature type="repeat" description="ANK" evidence="3">
    <location>
        <begin position="370"/>
        <end position="402"/>
    </location>
</feature>
<feature type="repeat" description="ANK" evidence="3">
    <location>
        <begin position="403"/>
        <end position="435"/>
    </location>
</feature>
<accession>A0ABS5F252</accession>
<dbReference type="SMART" id="SM00248">
    <property type="entry name" value="ANK"/>
    <property type="match status" value="4"/>
</dbReference>
<evidence type="ECO:0000313" key="5">
    <source>
        <dbReference type="Proteomes" id="UP001196870"/>
    </source>
</evidence>
<dbReference type="InterPro" id="IPR002110">
    <property type="entry name" value="Ankyrin_rpt"/>
</dbReference>
<dbReference type="PANTHER" id="PTHR24189">
    <property type="entry name" value="MYOTROPHIN"/>
    <property type="match status" value="1"/>
</dbReference>
<comment type="caution">
    <text evidence="4">The sequence shown here is derived from an EMBL/GenBank/DDBJ whole genome shotgun (WGS) entry which is preliminary data.</text>
</comment>
<dbReference type="InterPro" id="IPR036770">
    <property type="entry name" value="Ankyrin_rpt-contain_sf"/>
</dbReference>
<dbReference type="PROSITE" id="PS50297">
    <property type="entry name" value="ANK_REP_REGION"/>
    <property type="match status" value="1"/>
</dbReference>
<keyword evidence="5" id="KW-1185">Reference proteome</keyword>
<dbReference type="InterPro" id="IPR050745">
    <property type="entry name" value="Multifunctional_regulatory"/>
</dbReference>
<organism evidence="4 5">
    <name type="scientific">Plastoroseomonas hellenica</name>
    <dbReference type="NCBI Taxonomy" id="2687306"/>
    <lineage>
        <taxon>Bacteria</taxon>
        <taxon>Pseudomonadati</taxon>
        <taxon>Pseudomonadota</taxon>
        <taxon>Alphaproteobacteria</taxon>
        <taxon>Acetobacterales</taxon>
        <taxon>Acetobacteraceae</taxon>
        <taxon>Plastoroseomonas</taxon>
    </lineage>
</organism>
<keyword evidence="2 3" id="KW-0040">ANK repeat</keyword>
<dbReference type="Pfam" id="PF12796">
    <property type="entry name" value="Ank_2"/>
    <property type="match status" value="1"/>
</dbReference>
<reference evidence="5" key="1">
    <citation type="journal article" date="2021" name="Syst. Appl. Microbiol.">
        <title>Roseomonas hellenica sp. nov., isolated from roots of wild-growing Alkanna tinctoria.</title>
        <authorList>
            <person name="Rat A."/>
            <person name="Naranjo H.D."/>
            <person name="Lebbe L."/>
            <person name="Cnockaert M."/>
            <person name="Krigas N."/>
            <person name="Grigoriadou K."/>
            <person name="Maloupa E."/>
            <person name="Willems A."/>
        </authorList>
    </citation>
    <scope>NUCLEOTIDE SEQUENCE [LARGE SCALE GENOMIC DNA]</scope>
    <source>
        <strain evidence="5">LMG 31523</strain>
    </source>
</reference>
<keyword evidence="1" id="KW-0677">Repeat</keyword>
<evidence type="ECO:0000256" key="2">
    <source>
        <dbReference type="ARBA" id="ARBA00023043"/>
    </source>
</evidence>
<gene>
    <name evidence="4" type="ORF">GXW71_19870</name>
</gene>
<evidence type="ECO:0000256" key="3">
    <source>
        <dbReference type="PROSITE-ProRule" id="PRU00023"/>
    </source>
</evidence>
<dbReference type="RefSeq" id="WP_211854335.1">
    <property type="nucleotide sequence ID" value="NZ_JAAGBB010000024.1"/>
</dbReference>
<proteinExistence type="predicted"/>
<dbReference type="Proteomes" id="UP001196870">
    <property type="component" value="Unassembled WGS sequence"/>
</dbReference>
<dbReference type="SUPFAM" id="SSF48403">
    <property type="entry name" value="Ankyrin repeat"/>
    <property type="match status" value="2"/>
</dbReference>
<protein>
    <submittedName>
        <fullName evidence="4">Ankyrin repeat domain-containing protein</fullName>
    </submittedName>
</protein>
<dbReference type="EMBL" id="JAAGBB010000024">
    <property type="protein sequence ID" value="MBR0666627.1"/>
    <property type="molecule type" value="Genomic_DNA"/>
</dbReference>
<dbReference type="PANTHER" id="PTHR24189:SF50">
    <property type="entry name" value="ANKYRIN REPEAT AND SOCS BOX PROTEIN 2"/>
    <property type="match status" value="1"/>
</dbReference>
<name>A0ABS5F252_9PROT</name>
<evidence type="ECO:0000313" key="4">
    <source>
        <dbReference type="EMBL" id="MBR0666627.1"/>
    </source>
</evidence>
<sequence length="556" mass="59344">MSRRLTPDSSLETLRKEAKRWLRDLRAGDAEARQRLAAALPAAPAMPGLRDVQWALAREHGLPGWPALREALADLALARRSLAEQAEILLRSAWEGDPVAAARLLARSPELRAHSLYTSVATGDRAAVERRLATDPAAAGRKGGPLGWEPLLYLAYARLPGGDAEALAIARMLLDRGADPNAGFSDGWDNPFTVLTGVIGEGEGDKPPHPQAAALATLLIERGADPYDTQALYNTSITRDDTTWLEFLWRHCESRGRTADWLAEPSKLGGRVPMAAIDYLLGNAVAYNHVRRAEWLLAHGAKADGVHAYSGSPLREEALTYGHAAMANLLERHGAAAAPLEGLAGFRAACMRLDRDAAQALAAQHPECLQDAWTMLTAARQGRADVVALLLELGVDVDVCDATEQRGLHNAVASGAMEVAKLLIAGGADIDRPTTQFGGPLGFAAHFGRRDMAELLAPLSRDVLDLTWLGMTERLRALLTAEPGLANHADPRAGVTPLFTLPDDEDMAVEMAELLLAHGADPSLTNKDGLTAEQVARRRGLVDAAELMHGGGAASG</sequence>
<dbReference type="PROSITE" id="PS50088">
    <property type="entry name" value="ANK_REPEAT"/>
    <property type="match status" value="2"/>
</dbReference>